<evidence type="ECO:0000259" key="5">
    <source>
        <dbReference type="Pfam" id="PF01869"/>
    </source>
</evidence>
<dbReference type="EC" id="2.7.1.59" evidence="2"/>
<dbReference type="EMBL" id="CABPRJ010000035">
    <property type="protein sequence ID" value="VVC26477.1"/>
    <property type="molecule type" value="Genomic_DNA"/>
</dbReference>
<name>A0A5E4MB54_9HEMI</name>
<dbReference type="Gene3D" id="3.30.420.40">
    <property type="match status" value="1"/>
</dbReference>
<gene>
    <name evidence="6" type="ORF">CINCED_3A010107</name>
</gene>
<comment type="similarity">
    <text evidence="1">Belongs to the eukaryotic-type N-acetylglucosamine kinase family.</text>
</comment>
<accession>A0A5E4MB54</accession>
<evidence type="ECO:0000313" key="6">
    <source>
        <dbReference type="EMBL" id="VVC26477.1"/>
    </source>
</evidence>
<keyword evidence="7" id="KW-1185">Reference proteome</keyword>
<evidence type="ECO:0000256" key="4">
    <source>
        <dbReference type="ARBA" id="ARBA00031123"/>
    </source>
</evidence>
<dbReference type="CDD" id="cd24078">
    <property type="entry name" value="ASKHA_NBD_NAGK_meta"/>
    <property type="match status" value="1"/>
</dbReference>
<dbReference type="OrthoDB" id="311172at2759"/>
<dbReference type="Proteomes" id="UP000325440">
    <property type="component" value="Unassembled WGS sequence"/>
</dbReference>
<dbReference type="InterPro" id="IPR039758">
    <property type="entry name" value="NAGK-like"/>
</dbReference>
<proteinExistence type="inferred from homology"/>
<protein>
    <recommendedName>
        <fullName evidence="3">N-acetyl-D-glucosamine kinase</fullName>
        <ecNumber evidence="2">2.7.1.59</ecNumber>
    </recommendedName>
    <alternativeName>
        <fullName evidence="4">GlcNAc kinase</fullName>
    </alternativeName>
</protein>
<dbReference type="InterPro" id="IPR043129">
    <property type="entry name" value="ATPase_NBD"/>
</dbReference>
<dbReference type="InterPro" id="IPR002731">
    <property type="entry name" value="ATPase_BadF"/>
</dbReference>
<dbReference type="SUPFAM" id="SSF53067">
    <property type="entry name" value="Actin-like ATPase domain"/>
    <property type="match status" value="2"/>
</dbReference>
<organism evidence="6 7">
    <name type="scientific">Cinara cedri</name>
    <dbReference type="NCBI Taxonomy" id="506608"/>
    <lineage>
        <taxon>Eukaryota</taxon>
        <taxon>Metazoa</taxon>
        <taxon>Ecdysozoa</taxon>
        <taxon>Arthropoda</taxon>
        <taxon>Hexapoda</taxon>
        <taxon>Insecta</taxon>
        <taxon>Pterygota</taxon>
        <taxon>Neoptera</taxon>
        <taxon>Paraneoptera</taxon>
        <taxon>Hemiptera</taxon>
        <taxon>Sternorrhyncha</taxon>
        <taxon>Aphidomorpha</taxon>
        <taxon>Aphidoidea</taxon>
        <taxon>Aphididae</taxon>
        <taxon>Lachninae</taxon>
        <taxon>Cinara</taxon>
    </lineage>
</organism>
<dbReference type="GO" id="GO:0045127">
    <property type="term" value="F:N-acetylglucosamine kinase activity"/>
    <property type="evidence" value="ECO:0007669"/>
    <property type="project" value="UniProtKB-EC"/>
</dbReference>
<evidence type="ECO:0000256" key="2">
    <source>
        <dbReference type="ARBA" id="ARBA00012122"/>
    </source>
</evidence>
<dbReference type="Pfam" id="PF01869">
    <property type="entry name" value="BcrAD_BadFG"/>
    <property type="match status" value="1"/>
</dbReference>
<evidence type="ECO:0000256" key="3">
    <source>
        <dbReference type="ARBA" id="ARBA00014974"/>
    </source>
</evidence>
<dbReference type="PANTHER" id="PTHR12862:SF0">
    <property type="entry name" value="N-ACETYL-D-GLUCOSAMINE KINASE"/>
    <property type="match status" value="1"/>
</dbReference>
<evidence type="ECO:0000313" key="7">
    <source>
        <dbReference type="Proteomes" id="UP000325440"/>
    </source>
</evidence>
<dbReference type="AlphaFoldDB" id="A0A5E4MB54"/>
<reference evidence="6 7" key="1">
    <citation type="submission" date="2019-08" db="EMBL/GenBank/DDBJ databases">
        <authorList>
            <person name="Alioto T."/>
            <person name="Alioto T."/>
            <person name="Gomez Garrido J."/>
        </authorList>
    </citation>
    <scope>NUCLEOTIDE SEQUENCE [LARGE SCALE GENOMIC DNA]</scope>
</reference>
<sequence length="356" mass="39338">MSDTFFGGIEGGASVSTVVITNGNGDILAEIKGEGTNPWILGTELCLSRVNDLIKEALSKADLNNNIKLKGLGLSLSGCEDITFCKTFENKLKESYPDLTDEVVVVSDTLAPIALACESGGAVIITGTGSNSLLINPDSSIKRCGGYGHLLGDEGSAFWIAFKGIKLCLDHLEDFNYVPNGYSIDKVWEAIKGHFNIDKVLDLLNVFYGEKKEKSEIASLCKTISELAKEGDDLSRWIFNEAGKDIAKFIQSLYPGADKKLHKEHGGLHVVCVGSVWKSWDLLKDGFLNQLDLHNSKEPKVNELTLLVLEKTVALGGVYLITKKMNYNYPYDYEHNYKELYHYVYNQRSKNNTFAN</sequence>
<evidence type="ECO:0000256" key="1">
    <source>
        <dbReference type="ARBA" id="ARBA00006198"/>
    </source>
</evidence>
<dbReference type="PANTHER" id="PTHR12862">
    <property type="entry name" value="BADF TYPE ATPASE DOMAIN-CONTAINING PROTEIN"/>
    <property type="match status" value="1"/>
</dbReference>
<feature type="domain" description="ATPase BadF/BadG/BcrA/BcrD type" evidence="5">
    <location>
        <begin position="8"/>
        <end position="283"/>
    </location>
</feature>